<dbReference type="EMBL" id="QOVK01000004">
    <property type="protein sequence ID" value="RXG23973.1"/>
    <property type="molecule type" value="Genomic_DNA"/>
</dbReference>
<keyword evidence="3" id="KW-1185">Reference proteome</keyword>
<protein>
    <recommendedName>
        <fullName evidence="4">YhhN-like protein</fullName>
    </recommendedName>
</protein>
<comment type="caution">
    <text evidence="2">The sequence shown here is derived from an EMBL/GenBank/DDBJ whole genome shotgun (WGS) entry which is preliminary data.</text>
</comment>
<feature type="transmembrane region" description="Helical" evidence="1">
    <location>
        <begin position="138"/>
        <end position="157"/>
    </location>
</feature>
<keyword evidence="1" id="KW-0812">Transmembrane</keyword>
<evidence type="ECO:0008006" key="4">
    <source>
        <dbReference type="Google" id="ProtNLM"/>
    </source>
</evidence>
<keyword evidence="1" id="KW-0472">Membrane</keyword>
<feature type="transmembrane region" description="Helical" evidence="1">
    <location>
        <begin position="52"/>
        <end position="70"/>
    </location>
</feature>
<organism evidence="2 3">
    <name type="scientific">Leeuwenhoekiella polynyae</name>
    <dbReference type="NCBI Taxonomy" id="1550906"/>
    <lineage>
        <taxon>Bacteria</taxon>
        <taxon>Pseudomonadati</taxon>
        <taxon>Bacteroidota</taxon>
        <taxon>Flavobacteriia</taxon>
        <taxon>Flavobacteriales</taxon>
        <taxon>Flavobacteriaceae</taxon>
        <taxon>Leeuwenhoekiella</taxon>
    </lineage>
</organism>
<dbReference type="AlphaFoldDB" id="A0A4Q0PB22"/>
<accession>A0A4Q0PB22</accession>
<feature type="transmembrane region" description="Helical" evidence="1">
    <location>
        <begin position="195"/>
        <end position="216"/>
    </location>
</feature>
<evidence type="ECO:0000313" key="3">
    <source>
        <dbReference type="Proteomes" id="UP000289859"/>
    </source>
</evidence>
<keyword evidence="1" id="KW-1133">Transmembrane helix</keyword>
<dbReference type="Proteomes" id="UP000289859">
    <property type="component" value="Unassembled WGS sequence"/>
</dbReference>
<evidence type="ECO:0000313" key="2">
    <source>
        <dbReference type="EMBL" id="RXG23973.1"/>
    </source>
</evidence>
<sequence>MKFKYLVYLYIFAGVIEILLIGFHFNLSIYLRPVCVFLIYSFYVANVKKHNYFLLFYLTCELINEVFFLIDFSKYFFLILTCYCLATFSMLYHIWPLVKRTNFKTDWSDLIRPFLGLLGILFIFWELILMVFKNLPNYYIFFPALVALLVWIFFCSIMPAKDKHPDNFALYFIGGSMAVMAPTMFIYEFLWSNSIILYLSLISMFLLKIFLVWYLINLDKILCSKEEYF</sequence>
<name>A0A4Q0PB22_9FLAO</name>
<feature type="transmembrane region" description="Helical" evidence="1">
    <location>
        <begin position="5"/>
        <end position="23"/>
    </location>
</feature>
<feature type="transmembrane region" description="Helical" evidence="1">
    <location>
        <begin position="169"/>
        <end position="189"/>
    </location>
</feature>
<gene>
    <name evidence="2" type="ORF">DSM02_1458</name>
</gene>
<evidence type="ECO:0000256" key="1">
    <source>
        <dbReference type="SAM" id="Phobius"/>
    </source>
</evidence>
<feature type="transmembrane region" description="Helical" evidence="1">
    <location>
        <begin position="110"/>
        <end position="132"/>
    </location>
</feature>
<reference evidence="2 3" key="1">
    <citation type="submission" date="2018-07" db="EMBL/GenBank/DDBJ databases">
        <title>Leeuwenhoekiella genomics.</title>
        <authorList>
            <person name="Tahon G."/>
            <person name="Willems A."/>
        </authorList>
    </citation>
    <scope>NUCLEOTIDE SEQUENCE [LARGE SCALE GENOMIC DNA]</scope>
    <source>
        <strain evidence="2 3">LMG 29608</strain>
    </source>
</reference>
<proteinExistence type="predicted"/>
<feature type="transmembrane region" description="Helical" evidence="1">
    <location>
        <begin position="29"/>
        <end position="45"/>
    </location>
</feature>
<feature type="transmembrane region" description="Helical" evidence="1">
    <location>
        <begin position="76"/>
        <end position="98"/>
    </location>
</feature>